<accession>A0A2S2QD86</accession>
<dbReference type="AlphaFoldDB" id="A0A2S2QD86"/>
<protein>
    <submittedName>
        <fullName evidence="1">Uncharacterized protein</fullName>
    </submittedName>
</protein>
<name>A0A2S2QD86_9HEMI</name>
<gene>
    <name evidence="1" type="ORF">g.103243</name>
</gene>
<sequence>MEKQNNSLSNNVEVIWSRNSSTSGSKSLPLIKGININESAIKVKKLAKSYNFSRDIGNNEHSVEHAHKHVKRSLFQEKKKINKNVKINYKSSEKLKLSCPKSPIFPLNRKKLMINQDLNSKKCLFQINDVKTEKLLTSQSACDKSNGISPHIENKIDSLKKNLLCPNSSDFILSNQKRFTNLDSKNDFIDKKCNMKNKCILQADMFVDTKVIEKSEELNVHLNLKNTNMHNVDSEDIIESSEVINLPCKEKKKKEKHCYIKNTKIKNCKNGSETSEIKCFNKQNDLKLQSHGVKRIPQKVKTNKNEFKNTINFDSLDFLKAENLLKSPIFDFGRKNTRSESKHIEPQKNLDITDNVKFHLGNRLVPASVNSKKFVEKIFEKQFRTDESSYKESDLNVDQDKCKIFTHSSEIRVIPATPEHYAVHVGRPAIEYSPEIVLNSKVPLIEVDQSPKTPQRKINHVLIQSVQTPSRKECVVQLPGLFEPVTSPTQPFIDLEQQFKIDTMESPSADSEYENVFETEVCMNKSNNSPSPNRFDSAKKRRKIGKDGLRGKFRDLINRKKSEACIREYEKNLSKSYQPKECETALLNIIEAWKEFRSFVLLCYYINSEKKVQKVLVTLENCPKNVTKNSIIRIYSPWSTIKSEKIEVLLFIGVIHAEVIEFSESTMLLEPKALFTNFKGLLTNVFRNEVVWECNCSEENACQCLGELSTFNYLKYMIS</sequence>
<organism evidence="1">
    <name type="scientific">Sipha flava</name>
    <name type="common">yellow sugarcane aphid</name>
    <dbReference type="NCBI Taxonomy" id="143950"/>
    <lineage>
        <taxon>Eukaryota</taxon>
        <taxon>Metazoa</taxon>
        <taxon>Ecdysozoa</taxon>
        <taxon>Arthropoda</taxon>
        <taxon>Hexapoda</taxon>
        <taxon>Insecta</taxon>
        <taxon>Pterygota</taxon>
        <taxon>Neoptera</taxon>
        <taxon>Paraneoptera</taxon>
        <taxon>Hemiptera</taxon>
        <taxon>Sternorrhyncha</taxon>
        <taxon>Aphidomorpha</taxon>
        <taxon>Aphidoidea</taxon>
        <taxon>Aphididae</taxon>
        <taxon>Sipha</taxon>
    </lineage>
</organism>
<reference evidence="1" key="1">
    <citation type="submission" date="2018-04" db="EMBL/GenBank/DDBJ databases">
        <title>Transcriptome assembly of Sipha flava.</title>
        <authorList>
            <person name="Scully E.D."/>
            <person name="Geib S.M."/>
            <person name="Palmer N.A."/>
            <person name="Koch K."/>
            <person name="Bradshaw J."/>
            <person name="Heng-Moss T."/>
            <person name="Sarath G."/>
        </authorList>
    </citation>
    <scope>NUCLEOTIDE SEQUENCE</scope>
</reference>
<dbReference type="OrthoDB" id="6623147at2759"/>
<proteinExistence type="predicted"/>
<dbReference type="EMBL" id="GGMS01005959">
    <property type="protein sequence ID" value="MBY75162.1"/>
    <property type="molecule type" value="Transcribed_RNA"/>
</dbReference>
<evidence type="ECO:0000313" key="1">
    <source>
        <dbReference type="EMBL" id="MBY75162.1"/>
    </source>
</evidence>